<dbReference type="STRING" id="980251.GCA_001642875_02565"/>
<name>A0A5B9PEE7_9BACT</name>
<evidence type="ECO:0000313" key="3">
    <source>
        <dbReference type="EMBL" id="QEG22946.1"/>
    </source>
</evidence>
<keyword evidence="2" id="KW-0472">Membrane</keyword>
<dbReference type="EMBL" id="CP042912">
    <property type="protein sequence ID" value="QEG22946.1"/>
    <property type="molecule type" value="Genomic_DNA"/>
</dbReference>
<dbReference type="RefSeq" id="WP_075084999.1">
    <property type="nucleotide sequence ID" value="NZ_CP042912.1"/>
</dbReference>
<evidence type="ECO:0000256" key="2">
    <source>
        <dbReference type="SAM" id="Phobius"/>
    </source>
</evidence>
<keyword evidence="2" id="KW-1133">Transmembrane helix</keyword>
<accession>A0A5B9PEE7</accession>
<protein>
    <recommendedName>
        <fullName evidence="5">Thioredoxin domain-containing protein</fullName>
    </recommendedName>
</protein>
<evidence type="ECO:0000313" key="4">
    <source>
        <dbReference type="Proteomes" id="UP000322214"/>
    </source>
</evidence>
<gene>
    <name evidence="3" type="ORF">MFFC18_28340</name>
</gene>
<dbReference type="AlphaFoldDB" id="A0A5B9PEE7"/>
<dbReference type="KEGG" id="mff:MFFC18_28340"/>
<keyword evidence="4" id="KW-1185">Reference proteome</keyword>
<keyword evidence="2" id="KW-0812">Transmembrane</keyword>
<organism evidence="3 4">
    <name type="scientific">Mariniblastus fucicola</name>
    <dbReference type="NCBI Taxonomy" id="980251"/>
    <lineage>
        <taxon>Bacteria</taxon>
        <taxon>Pseudomonadati</taxon>
        <taxon>Planctomycetota</taxon>
        <taxon>Planctomycetia</taxon>
        <taxon>Pirellulales</taxon>
        <taxon>Pirellulaceae</taxon>
        <taxon>Mariniblastus</taxon>
    </lineage>
</organism>
<evidence type="ECO:0000256" key="1">
    <source>
        <dbReference type="SAM" id="MobiDB-lite"/>
    </source>
</evidence>
<proteinExistence type="predicted"/>
<sequence length="512" mass="57097">MNNELTLGEKAVQFLYSIGLPPMRILMGLIALLVIGAIFGVLYFTQFADDGSATERSEDSGNSERATQSERTTHQFDLTLDQEIDNLEFFGGSNAGYIIVATAQQRQTEEIEKLLQRSDLTAEQKVKIDRMQLRNYQALVELCLNSGVSPEMDLQSFSEFAATVESSDNEELKDLASYAIVKVAAIAFAKLPTKANADAAIEALRAQRSCFLENEQRAKILLAIFLKAQDAKPGDVNANRCLESIGEVFAESNLAVVQKLSRQVDEFTLFTKFQVSTLERRIRYRDRKALLDLDGALRVIEAHPEVEISKWRALIRAYEASISTGRFQDLETARRIVGDLVVKLPDSDPKKLELIELLDNQKRRVSQIGKVMDVSGNTVDGKAIEKTTGEFTVLVFADTRPQSTSILRELTTSRMDVSSNFRPMVSYKDSFTKADMRKVASIPSWIFMADDATSQKYTESFPVDFYPYILLLDKEGVVVAADVSLVQAANRIAKLEKASRDKSSNSDALNSQ</sequence>
<feature type="transmembrane region" description="Helical" evidence="2">
    <location>
        <begin position="25"/>
        <end position="44"/>
    </location>
</feature>
<reference evidence="3 4" key="1">
    <citation type="submission" date="2019-08" db="EMBL/GenBank/DDBJ databases">
        <title>Deep-cultivation of Planctomycetes and their phenomic and genomic characterization uncovers novel biology.</title>
        <authorList>
            <person name="Wiegand S."/>
            <person name="Jogler M."/>
            <person name="Boedeker C."/>
            <person name="Pinto D."/>
            <person name="Vollmers J."/>
            <person name="Rivas-Marin E."/>
            <person name="Kohn T."/>
            <person name="Peeters S.H."/>
            <person name="Heuer A."/>
            <person name="Rast P."/>
            <person name="Oberbeckmann S."/>
            <person name="Bunk B."/>
            <person name="Jeske O."/>
            <person name="Meyerdierks A."/>
            <person name="Storesund J.E."/>
            <person name="Kallscheuer N."/>
            <person name="Luecker S."/>
            <person name="Lage O.M."/>
            <person name="Pohl T."/>
            <person name="Merkel B.J."/>
            <person name="Hornburger P."/>
            <person name="Mueller R.-W."/>
            <person name="Bruemmer F."/>
            <person name="Labrenz M."/>
            <person name="Spormann A.M."/>
            <person name="Op den Camp H."/>
            <person name="Overmann J."/>
            <person name="Amann R."/>
            <person name="Jetten M.S.M."/>
            <person name="Mascher T."/>
            <person name="Medema M.H."/>
            <person name="Devos D.P."/>
            <person name="Kaster A.-K."/>
            <person name="Ovreas L."/>
            <person name="Rohde M."/>
            <person name="Galperin M.Y."/>
            <person name="Jogler C."/>
        </authorList>
    </citation>
    <scope>NUCLEOTIDE SEQUENCE [LARGE SCALE GENOMIC DNA]</scope>
    <source>
        <strain evidence="3 4">FC18</strain>
    </source>
</reference>
<feature type="region of interest" description="Disordered" evidence="1">
    <location>
        <begin position="53"/>
        <end position="74"/>
    </location>
</feature>
<evidence type="ECO:0008006" key="5">
    <source>
        <dbReference type="Google" id="ProtNLM"/>
    </source>
</evidence>
<dbReference type="Proteomes" id="UP000322214">
    <property type="component" value="Chromosome"/>
</dbReference>